<dbReference type="AlphaFoldDB" id="A0A5J4YY52"/>
<accession>A0A5J4YY52</accession>
<reference evidence="2" key="1">
    <citation type="journal article" date="2019" name="Nat. Commun.">
        <title>Expansion of phycobilisome linker gene families in mesophilic red algae.</title>
        <authorList>
            <person name="Lee J."/>
            <person name="Kim D."/>
            <person name="Bhattacharya D."/>
            <person name="Yoon H.S."/>
        </authorList>
    </citation>
    <scope>NUCLEOTIDE SEQUENCE [LARGE SCALE GENOMIC DNA]</scope>
    <source>
        <strain evidence="2">CCMP 1328</strain>
    </source>
</reference>
<evidence type="ECO:0000313" key="2">
    <source>
        <dbReference type="Proteomes" id="UP000324585"/>
    </source>
</evidence>
<sequence>MRHNHGQIFTIFISRVIFSQTLWPRAREKHFLRNLASQPMPLCPQRPATWRHAQGTYCELLCKAFLSIRDTALYSGPHTRSKSGPGPL</sequence>
<dbReference type="Proteomes" id="UP000324585">
    <property type="component" value="Unassembled WGS sequence"/>
</dbReference>
<dbReference type="EMBL" id="VRMN01000003">
    <property type="protein sequence ID" value="KAA8495553.1"/>
    <property type="molecule type" value="Genomic_DNA"/>
</dbReference>
<gene>
    <name evidence="1" type="ORF">FVE85_1708</name>
</gene>
<organism evidence="1 2">
    <name type="scientific">Porphyridium purpureum</name>
    <name type="common">Red alga</name>
    <name type="synonym">Porphyridium cruentum</name>
    <dbReference type="NCBI Taxonomy" id="35688"/>
    <lineage>
        <taxon>Eukaryota</taxon>
        <taxon>Rhodophyta</taxon>
        <taxon>Bangiophyceae</taxon>
        <taxon>Porphyridiales</taxon>
        <taxon>Porphyridiaceae</taxon>
        <taxon>Porphyridium</taxon>
    </lineage>
</organism>
<keyword evidence="2" id="KW-1185">Reference proteome</keyword>
<name>A0A5J4YY52_PORPP</name>
<evidence type="ECO:0000313" key="1">
    <source>
        <dbReference type="EMBL" id="KAA8495553.1"/>
    </source>
</evidence>
<protein>
    <submittedName>
        <fullName evidence="1">Uncharacterized protein</fullName>
    </submittedName>
</protein>
<proteinExistence type="predicted"/>
<comment type="caution">
    <text evidence="1">The sequence shown here is derived from an EMBL/GenBank/DDBJ whole genome shotgun (WGS) entry which is preliminary data.</text>
</comment>